<dbReference type="InterPro" id="IPR006073">
    <property type="entry name" value="GTP-bd"/>
</dbReference>
<dbReference type="CDD" id="cd01857">
    <property type="entry name" value="HSR1_MMR1"/>
    <property type="match status" value="1"/>
</dbReference>
<dbReference type="InterPro" id="IPR030378">
    <property type="entry name" value="G_CP_dom"/>
</dbReference>
<gene>
    <name evidence="8" type="ORF">NDES1114_LOCUS26899</name>
</gene>
<evidence type="ECO:0000256" key="5">
    <source>
        <dbReference type="ARBA" id="ARBA00023134"/>
    </source>
</evidence>
<dbReference type="Gene3D" id="3.40.50.300">
    <property type="entry name" value="P-loop containing nucleotide triphosphate hydrolases"/>
    <property type="match status" value="1"/>
</dbReference>
<dbReference type="InterPro" id="IPR043358">
    <property type="entry name" value="GNL1-like"/>
</dbReference>
<feature type="region of interest" description="Disordered" evidence="6">
    <location>
        <begin position="254"/>
        <end position="373"/>
    </location>
</feature>
<dbReference type="EMBL" id="HBGF01040189">
    <property type="protein sequence ID" value="CAD9139532.1"/>
    <property type="molecule type" value="Transcribed_RNA"/>
</dbReference>
<evidence type="ECO:0000259" key="7">
    <source>
        <dbReference type="PROSITE" id="PS51721"/>
    </source>
</evidence>
<feature type="compositionally biased region" description="Acidic residues" evidence="6">
    <location>
        <begin position="633"/>
        <end position="658"/>
    </location>
</feature>
<sequence>MPPAANMGKSLVRAKKKRQLQNRANFQAILEQEHRQHIAQETAPKLQSVWQTTNLDDVIEAAGEREEGFTANRDVRVVVSGTTHVVADGKVVPQSTDDRDWHTLSNKLPIPERPPWNFRMKADELQNQERQAFVNWRRELARLEEADKVVMTPYEKNLEVWRQLWRVVEKSDVVLQIVDARNPLTFRSAGFERYVAKHNTKTGQPKPVILLLNKADLLTEEQRKAWAGYLQSQGLRFYFFSARQSTEAALAAAGHVDPNAAPEEDDDASGSDDADASDDDDEPQLQSASDLRKGRGAGGLEDELIQAETARKAAAARAAAAAQTKKQRRRTDRRSTGAPTKVDNPYALKSLRDDAEERRLKREEERAKEKPLTAEEVERDRRLAQHITDKFKPWDVLDPITLLDALAVMREALGVTSTLPITVGLTGYPNVGKSSTINAIMQSKKVVVSATPGKTKHFQTLQIPNERRLLLCDCPGLVFPSFASTKEAMVCDGILPVDTCRDYLAAVAHVCNRVPQAVLERTYFICLDRELDVDLSASHAEMFLNFVSRRKGFMTEHDKPNRYRSAHIVLKDFVDGKVVFVHPPPGLVLADPMVDGPARPKRQDDGARGAVPKGVRSVASKGPQAAAAPAAAADDEWETDDEDGGEWETASDDDGADEAWEDISDAEDGRNLSDDGADSYVSDEEEIVFTFYGTTKPGVKRALTTAEVFNLEHNYAIAEAPLEGQRQKKKKVNPMLMPDETVRINRHGEKELLLDDDDEIVICGMDDTSKEKKVSKRVARRQAKRGVVAARGAKPAALPGAYEARTDMGEATRPPAF</sequence>
<evidence type="ECO:0000256" key="4">
    <source>
        <dbReference type="ARBA" id="ARBA00022801"/>
    </source>
</evidence>
<keyword evidence="4" id="KW-0378">Hydrolase</keyword>
<accession>A0A7S1MS38</accession>
<feature type="region of interest" description="Disordered" evidence="6">
    <location>
        <begin position="589"/>
        <end position="658"/>
    </location>
</feature>
<evidence type="ECO:0000256" key="6">
    <source>
        <dbReference type="SAM" id="MobiDB-lite"/>
    </source>
</evidence>
<evidence type="ECO:0000313" key="8">
    <source>
        <dbReference type="EMBL" id="CAD9139532.1"/>
    </source>
</evidence>
<dbReference type="GO" id="GO:0005525">
    <property type="term" value="F:GTP binding"/>
    <property type="evidence" value="ECO:0007669"/>
    <property type="project" value="UniProtKB-KW"/>
</dbReference>
<organism evidence="8">
    <name type="scientific">Neobodo designis</name>
    <name type="common">Flagellated protozoan</name>
    <name type="synonym">Bodo designis</name>
    <dbReference type="NCBI Taxonomy" id="312471"/>
    <lineage>
        <taxon>Eukaryota</taxon>
        <taxon>Discoba</taxon>
        <taxon>Euglenozoa</taxon>
        <taxon>Kinetoplastea</taxon>
        <taxon>Metakinetoplastina</taxon>
        <taxon>Neobodonida</taxon>
        <taxon>Neobodo</taxon>
    </lineage>
</organism>
<feature type="region of interest" description="Disordered" evidence="6">
    <location>
        <begin position="771"/>
        <end position="817"/>
    </location>
</feature>
<dbReference type="PANTHER" id="PTHR45709">
    <property type="entry name" value="LARGE SUBUNIT GTPASE 1 HOMOLOG-RELATED"/>
    <property type="match status" value="1"/>
</dbReference>
<dbReference type="GO" id="GO:0005829">
    <property type="term" value="C:cytosol"/>
    <property type="evidence" value="ECO:0007669"/>
    <property type="project" value="TreeGrafter"/>
</dbReference>
<dbReference type="SUPFAM" id="SSF52540">
    <property type="entry name" value="P-loop containing nucleoside triphosphate hydrolases"/>
    <property type="match status" value="1"/>
</dbReference>
<evidence type="ECO:0000256" key="2">
    <source>
        <dbReference type="ARBA" id="ARBA00022490"/>
    </source>
</evidence>
<dbReference type="GO" id="GO:0003924">
    <property type="term" value="F:GTPase activity"/>
    <property type="evidence" value="ECO:0007669"/>
    <property type="project" value="InterPro"/>
</dbReference>
<reference evidence="8" key="1">
    <citation type="submission" date="2021-01" db="EMBL/GenBank/DDBJ databases">
        <authorList>
            <person name="Corre E."/>
            <person name="Pelletier E."/>
            <person name="Niang G."/>
            <person name="Scheremetjew M."/>
            <person name="Finn R."/>
            <person name="Kale V."/>
            <person name="Holt S."/>
            <person name="Cochrane G."/>
            <person name="Meng A."/>
            <person name="Brown T."/>
            <person name="Cohen L."/>
        </authorList>
    </citation>
    <scope>NUCLEOTIDE SEQUENCE</scope>
    <source>
        <strain evidence="8">CCAP 1951/1</strain>
    </source>
</reference>
<dbReference type="AlphaFoldDB" id="A0A7S1MS38"/>
<dbReference type="InterPro" id="IPR027417">
    <property type="entry name" value="P-loop_NTPase"/>
</dbReference>
<keyword evidence="3" id="KW-0547">Nucleotide-binding</keyword>
<evidence type="ECO:0000256" key="3">
    <source>
        <dbReference type="ARBA" id="ARBA00022741"/>
    </source>
</evidence>
<keyword evidence="2" id="KW-0963">Cytoplasm</keyword>
<evidence type="ECO:0000256" key="1">
    <source>
        <dbReference type="ARBA" id="ARBA00004496"/>
    </source>
</evidence>
<dbReference type="Pfam" id="PF01926">
    <property type="entry name" value="MMR_HSR1"/>
    <property type="match status" value="1"/>
</dbReference>
<dbReference type="PANTHER" id="PTHR45709:SF2">
    <property type="entry name" value="LARGE SUBUNIT GTPASE 1 HOMOLOG"/>
    <property type="match status" value="1"/>
</dbReference>
<feature type="compositionally biased region" description="Basic and acidic residues" evidence="6">
    <location>
        <begin position="350"/>
        <end position="373"/>
    </location>
</feature>
<name>A0A7S1MS38_NEODS</name>
<feature type="compositionally biased region" description="Low complexity" evidence="6">
    <location>
        <begin position="306"/>
        <end position="324"/>
    </location>
</feature>
<feature type="compositionally biased region" description="Acidic residues" evidence="6">
    <location>
        <begin position="262"/>
        <end position="283"/>
    </location>
</feature>
<feature type="domain" description="CP-type G" evidence="7">
    <location>
        <begin position="161"/>
        <end position="480"/>
    </location>
</feature>
<comment type="subcellular location">
    <subcellularLocation>
        <location evidence="1">Cytoplasm</location>
    </subcellularLocation>
</comment>
<protein>
    <recommendedName>
        <fullName evidence="7">CP-type G domain-containing protein</fullName>
    </recommendedName>
</protein>
<feature type="compositionally biased region" description="Basic residues" evidence="6">
    <location>
        <begin position="773"/>
        <end position="784"/>
    </location>
</feature>
<dbReference type="PROSITE" id="PS51721">
    <property type="entry name" value="G_CP"/>
    <property type="match status" value="1"/>
</dbReference>
<keyword evidence="5" id="KW-0342">GTP-binding</keyword>
<proteinExistence type="predicted"/>